<accession>A0A426ZTK0</accession>
<gene>
    <name evidence="1" type="ORF">B296_00034004</name>
</gene>
<proteinExistence type="predicted"/>
<dbReference type="Proteomes" id="UP000287651">
    <property type="component" value="Unassembled WGS sequence"/>
</dbReference>
<evidence type="ECO:0008006" key="3">
    <source>
        <dbReference type="Google" id="ProtNLM"/>
    </source>
</evidence>
<dbReference type="Gene3D" id="3.40.50.300">
    <property type="entry name" value="P-loop containing nucleotide triphosphate hydrolases"/>
    <property type="match status" value="1"/>
</dbReference>
<dbReference type="InterPro" id="IPR027417">
    <property type="entry name" value="P-loop_NTPase"/>
</dbReference>
<sequence>DETRWRRRSIVNGLEFGSSPLLRRTNCMNCKRETKARECKHIDNSSLGKVGVGKSPTVNSILGEKVATVSAFQV</sequence>
<evidence type="ECO:0000313" key="2">
    <source>
        <dbReference type="Proteomes" id="UP000287651"/>
    </source>
</evidence>
<feature type="non-terminal residue" evidence="1">
    <location>
        <position position="1"/>
    </location>
</feature>
<dbReference type="AlphaFoldDB" id="A0A426ZTK0"/>
<dbReference type="EMBL" id="AMZH03005115">
    <property type="protein sequence ID" value="RRT67215.1"/>
    <property type="molecule type" value="Genomic_DNA"/>
</dbReference>
<reference evidence="1 2" key="1">
    <citation type="journal article" date="2014" name="Agronomy (Basel)">
        <title>A Draft Genome Sequence for Ensete ventricosum, the Drought-Tolerant Tree Against Hunger.</title>
        <authorList>
            <person name="Harrison J."/>
            <person name="Moore K.A."/>
            <person name="Paszkiewicz K."/>
            <person name="Jones T."/>
            <person name="Grant M."/>
            <person name="Ambacheew D."/>
            <person name="Muzemil S."/>
            <person name="Studholme D.J."/>
        </authorList>
    </citation>
    <scope>NUCLEOTIDE SEQUENCE [LARGE SCALE GENOMIC DNA]</scope>
</reference>
<comment type="caution">
    <text evidence="1">The sequence shown here is derived from an EMBL/GenBank/DDBJ whole genome shotgun (WGS) entry which is preliminary data.</text>
</comment>
<name>A0A426ZTK0_ENSVE</name>
<organism evidence="1 2">
    <name type="scientific">Ensete ventricosum</name>
    <name type="common">Abyssinian banana</name>
    <name type="synonym">Musa ensete</name>
    <dbReference type="NCBI Taxonomy" id="4639"/>
    <lineage>
        <taxon>Eukaryota</taxon>
        <taxon>Viridiplantae</taxon>
        <taxon>Streptophyta</taxon>
        <taxon>Embryophyta</taxon>
        <taxon>Tracheophyta</taxon>
        <taxon>Spermatophyta</taxon>
        <taxon>Magnoliopsida</taxon>
        <taxon>Liliopsida</taxon>
        <taxon>Zingiberales</taxon>
        <taxon>Musaceae</taxon>
        <taxon>Ensete</taxon>
    </lineage>
</organism>
<protein>
    <recommendedName>
        <fullName evidence="3">G domain-containing protein</fullName>
    </recommendedName>
</protein>
<evidence type="ECO:0000313" key="1">
    <source>
        <dbReference type="EMBL" id="RRT67215.1"/>
    </source>
</evidence>